<dbReference type="Proteomes" id="UP000252698">
    <property type="component" value="Chromosome"/>
</dbReference>
<organism evidence="1">
    <name type="scientific">Streptomyces atratus</name>
    <dbReference type="NCBI Taxonomy" id="1893"/>
    <lineage>
        <taxon>Bacteria</taxon>
        <taxon>Bacillati</taxon>
        <taxon>Actinomycetota</taxon>
        <taxon>Actinomycetes</taxon>
        <taxon>Kitasatosporales</taxon>
        <taxon>Streptomycetaceae</taxon>
        <taxon>Streptomyces</taxon>
    </lineage>
</organism>
<gene>
    <name evidence="1" type="ORF">C5746_34040</name>
</gene>
<accession>A0A2Z5JL03</accession>
<name>A0A2Z5JL03_STRAR</name>
<evidence type="ECO:0000313" key="1">
    <source>
        <dbReference type="EMBL" id="AXE81147.1"/>
    </source>
</evidence>
<dbReference type="RefSeq" id="WP_114247556.1">
    <property type="nucleotide sequence ID" value="NZ_CP027306.1"/>
</dbReference>
<dbReference type="AlphaFoldDB" id="A0A2Z5JL03"/>
<sequence>MEAEFEGEFETHLTVRLDPRPGTGGGERDESARLERWAERNGLKLTRIVWTAAPCRTSPC</sequence>
<dbReference type="KEGG" id="sata:C5746_34040"/>
<dbReference type="EMBL" id="CP027306">
    <property type="protein sequence ID" value="AXE81147.1"/>
    <property type="molecule type" value="Genomic_DNA"/>
</dbReference>
<proteinExistence type="predicted"/>
<protein>
    <submittedName>
        <fullName evidence="1">Uncharacterized protein</fullName>
    </submittedName>
</protein>
<dbReference type="GeneID" id="95523382"/>
<reference evidence="1" key="1">
    <citation type="journal article" date="2018" name="Front. Microbiol.">
        <title>Genome Sequencing of Streptomyces atratus SCSIOZH16 and Activation Production of Nocardamine via Metabolic Engineering.</title>
        <authorList>
            <person name="Li Y."/>
            <person name="Zhang C."/>
            <person name="Liu C."/>
            <person name="Ju J."/>
            <person name="Ma J."/>
        </authorList>
    </citation>
    <scope>NUCLEOTIDE SEQUENCE [LARGE SCALE GENOMIC DNA]</scope>
    <source>
        <strain evidence="1">SCSIO_ZH16</strain>
    </source>
</reference>